<dbReference type="KEGG" id="aun:AWM73_01960"/>
<evidence type="ECO:0000313" key="7">
    <source>
        <dbReference type="EMBL" id="MCY3053714.1"/>
    </source>
</evidence>
<dbReference type="SMART" id="SM00062">
    <property type="entry name" value="PBPb"/>
    <property type="match status" value="1"/>
</dbReference>
<organism evidence="8 9">
    <name type="scientific">Aerococcus urinae</name>
    <dbReference type="NCBI Taxonomy" id="1376"/>
    <lineage>
        <taxon>Bacteria</taxon>
        <taxon>Bacillati</taxon>
        <taxon>Bacillota</taxon>
        <taxon>Bacilli</taxon>
        <taxon>Lactobacillales</taxon>
        <taxon>Aerococcaceae</taxon>
        <taxon>Aerococcus</taxon>
    </lineage>
</organism>
<comment type="similarity">
    <text evidence="1">Belongs to the bacterial solute-binding protein 3 family.</text>
</comment>
<dbReference type="Gene3D" id="3.40.190.10">
    <property type="entry name" value="Periplasmic binding protein-like II"/>
    <property type="match status" value="2"/>
</dbReference>
<evidence type="ECO:0000313" key="10">
    <source>
        <dbReference type="Proteomes" id="UP001069145"/>
    </source>
</evidence>
<reference evidence="8 9" key="1">
    <citation type="submission" date="2020-12" db="EMBL/GenBank/DDBJ databases">
        <title>FDA dAtabase for Regulatory Grade micrObial Sequences (FDA-ARGOS): Supporting development and validation of Infectious Disease Dx tests.</title>
        <authorList>
            <person name="Sproer C."/>
            <person name="Gronow S."/>
            <person name="Severitt S."/>
            <person name="Schroder I."/>
            <person name="Tallon L."/>
            <person name="Sadzewicz L."/>
            <person name="Zhao X."/>
            <person name="Boylan J."/>
            <person name="Ott S."/>
            <person name="Bowen H."/>
            <person name="Vavikolanu K."/>
            <person name="Mehta A."/>
            <person name="Aluvathingal J."/>
            <person name="Nadendla S."/>
            <person name="Lowell S."/>
            <person name="Myers T."/>
            <person name="Yan Y."/>
            <person name="Sichtig H."/>
        </authorList>
    </citation>
    <scope>NUCLEOTIDE SEQUENCE [LARGE SCALE GENOMIC DNA]</scope>
    <source>
        <strain evidence="8 9">FDAARGOS_911</strain>
    </source>
</reference>
<dbReference type="RefSeq" id="WP_060777847.1">
    <property type="nucleotide sequence ID" value="NZ_CAJHLF010000001.1"/>
</dbReference>
<evidence type="ECO:0000256" key="4">
    <source>
        <dbReference type="SAM" id="SignalP"/>
    </source>
</evidence>
<keyword evidence="10" id="KW-1185">Reference proteome</keyword>
<name>A0A0X8FDX5_9LACT</name>
<dbReference type="PANTHER" id="PTHR30085:SF6">
    <property type="entry name" value="ABC TRANSPORTER GLUTAMINE-BINDING PROTEIN GLNH"/>
    <property type="match status" value="1"/>
</dbReference>
<evidence type="ECO:0000256" key="3">
    <source>
        <dbReference type="ARBA" id="ARBA00022729"/>
    </source>
</evidence>
<evidence type="ECO:0000259" key="6">
    <source>
        <dbReference type="SMART" id="SM00079"/>
    </source>
</evidence>
<dbReference type="SUPFAM" id="SSF53850">
    <property type="entry name" value="Periplasmic binding protein-like II"/>
    <property type="match status" value="1"/>
</dbReference>
<protein>
    <submittedName>
        <fullName evidence="8">Glutamate ABC transporter substrate-binding protein</fullName>
    </submittedName>
</protein>
<dbReference type="GO" id="GO:0015276">
    <property type="term" value="F:ligand-gated monoatomic ion channel activity"/>
    <property type="evidence" value="ECO:0007669"/>
    <property type="project" value="InterPro"/>
</dbReference>
<dbReference type="GO" id="GO:0030288">
    <property type="term" value="C:outer membrane-bounded periplasmic space"/>
    <property type="evidence" value="ECO:0007669"/>
    <property type="project" value="TreeGrafter"/>
</dbReference>
<keyword evidence="2" id="KW-0813">Transport</keyword>
<dbReference type="GO" id="GO:0016020">
    <property type="term" value="C:membrane"/>
    <property type="evidence" value="ECO:0007669"/>
    <property type="project" value="InterPro"/>
</dbReference>
<dbReference type="EMBL" id="JAOTML010000007">
    <property type="protein sequence ID" value="MCY3053714.1"/>
    <property type="molecule type" value="Genomic_DNA"/>
</dbReference>
<evidence type="ECO:0000313" key="8">
    <source>
        <dbReference type="EMBL" id="QPS01317.1"/>
    </source>
</evidence>
<dbReference type="Proteomes" id="UP001069145">
    <property type="component" value="Unassembled WGS sequence"/>
</dbReference>
<dbReference type="GeneID" id="35768479"/>
<evidence type="ECO:0000259" key="5">
    <source>
        <dbReference type="SMART" id="SM00062"/>
    </source>
</evidence>
<gene>
    <name evidence="8" type="ORF">I6G68_08090</name>
    <name evidence="7" type="ORF">ODY43_06900</name>
</gene>
<evidence type="ECO:0000313" key="9">
    <source>
        <dbReference type="Proteomes" id="UP000594771"/>
    </source>
</evidence>
<dbReference type="GO" id="GO:0006865">
    <property type="term" value="P:amino acid transport"/>
    <property type="evidence" value="ECO:0007669"/>
    <property type="project" value="TreeGrafter"/>
</dbReference>
<proteinExistence type="inferred from homology"/>
<dbReference type="SMART" id="SM00079">
    <property type="entry name" value="PBPe"/>
    <property type="match status" value="1"/>
</dbReference>
<accession>A0A0X8FDX5</accession>
<dbReference type="InterPro" id="IPR001638">
    <property type="entry name" value="Solute-binding_3/MltF_N"/>
</dbReference>
<dbReference type="EMBL" id="CP065662">
    <property type="protein sequence ID" value="QPS01317.1"/>
    <property type="molecule type" value="Genomic_DNA"/>
</dbReference>
<dbReference type="InterPro" id="IPR051455">
    <property type="entry name" value="Bact_solute-bind_prot3"/>
</dbReference>
<dbReference type="GO" id="GO:0005576">
    <property type="term" value="C:extracellular region"/>
    <property type="evidence" value="ECO:0007669"/>
    <property type="project" value="TreeGrafter"/>
</dbReference>
<evidence type="ECO:0000256" key="2">
    <source>
        <dbReference type="ARBA" id="ARBA00022448"/>
    </source>
</evidence>
<dbReference type="OrthoDB" id="115856at2"/>
<dbReference type="PANTHER" id="PTHR30085">
    <property type="entry name" value="AMINO ACID ABC TRANSPORTER PERMEASE"/>
    <property type="match status" value="1"/>
</dbReference>
<dbReference type="PROSITE" id="PS51257">
    <property type="entry name" value="PROKAR_LIPOPROTEIN"/>
    <property type="match status" value="1"/>
</dbReference>
<dbReference type="CDD" id="cd13690">
    <property type="entry name" value="PBP2_GluB"/>
    <property type="match status" value="1"/>
</dbReference>
<dbReference type="InterPro" id="IPR001320">
    <property type="entry name" value="Iontro_rcpt_C"/>
</dbReference>
<keyword evidence="3 4" id="KW-0732">Signal</keyword>
<reference evidence="7" key="2">
    <citation type="submission" date="2022-09" db="EMBL/GenBank/DDBJ databases">
        <title>Aerococcus urinae taxonomy study.</title>
        <authorList>
            <person name="Christensen J."/>
            <person name="Senneby E."/>
        </authorList>
    </citation>
    <scope>NUCLEOTIDE SEQUENCE</scope>
    <source>
        <strain evidence="7">NLD-066-U95</strain>
    </source>
</reference>
<feature type="domain" description="Ionotropic glutamate receptor C-terminal" evidence="6">
    <location>
        <begin position="47"/>
        <end position="265"/>
    </location>
</feature>
<feature type="domain" description="Solute-binding protein family 3/N-terminal" evidence="5">
    <location>
        <begin position="43"/>
        <end position="265"/>
    </location>
</feature>
<sequence>MKNPCKKLLLLALTGLLCLLSACGKSVSEKNIMDRLQTDQSPKIRWGVKVDTNLFGFYNIEKGEVEGFDIDIAKELTKRIAGPNAQAEFVEVTSKTRIPLLKNANIDAIIATMTISEERKKQVDFSDIYFNAGQALLVGPDAKLKGVEDLGPDHTVLAVKGSTSAQRIKEHAPEARVLELENYSEAFTALKSGQGQAMTTDNAILLGISKENPDYHIAGSTFTREPYGIAVNKGQDDFRQAINQALKDMVADGSYQAIFKKWFNDQAQEASIANDVKEGE</sequence>
<feature type="chain" id="PRO_5039119921" evidence="4">
    <location>
        <begin position="25"/>
        <end position="280"/>
    </location>
</feature>
<dbReference type="AlphaFoldDB" id="A0A0X8FDX5"/>
<feature type="signal peptide" evidence="4">
    <location>
        <begin position="1"/>
        <end position="24"/>
    </location>
</feature>
<evidence type="ECO:0000256" key="1">
    <source>
        <dbReference type="ARBA" id="ARBA00010333"/>
    </source>
</evidence>
<dbReference type="Pfam" id="PF00497">
    <property type="entry name" value="SBP_bac_3"/>
    <property type="match status" value="1"/>
</dbReference>
<dbReference type="Proteomes" id="UP000594771">
    <property type="component" value="Chromosome"/>
</dbReference>